<proteinExistence type="predicted"/>
<feature type="non-terminal residue" evidence="1">
    <location>
        <position position="66"/>
    </location>
</feature>
<evidence type="ECO:0000313" key="1">
    <source>
        <dbReference type="EMBL" id="GAG12537.1"/>
    </source>
</evidence>
<accession>X0VN15</accession>
<protein>
    <submittedName>
        <fullName evidence="1">Uncharacterized protein</fullName>
    </submittedName>
</protein>
<dbReference type="EMBL" id="BARS01022238">
    <property type="protein sequence ID" value="GAG12537.1"/>
    <property type="molecule type" value="Genomic_DNA"/>
</dbReference>
<reference evidence="1" key="1">
    <citation type="journal article" date="2014" name="Front. Microbiol.">
        <title>High frequency of phylogenetically diverse reductive dehalogenase-homologous genes in deep subseafloor sedimentary metagenomes.</title>
        <authorList>
            <person name="Kawai M."/>
            <person name="Futagami T."/>
            <person name="Toyoda A."/>
            <person name="Takaki Y."/>
            <person name="Nishi S."/>
            <person name="Hori S."/>
            <person name="Arai W."/>
            <person name="Tsubouchi T."/>
            <person name="Morono Y."/>
            <person name="Uchiyama I."/>
            <person name="Ito T."/>
            <person name="Fujiyama A."/>
            <person name="Inagaki F."/>
            <person name="Takami H."/>
        </authorList>
    </citation>
    <scope>NUCLEOTIDE SEQUENCE</scope>
    <source>
        <strain evidence="1">Expedition CK06-06</strain>
    </source>
</reference>
<comment type="caution">
    <text evidence="1">The sequence shown here is derived from an EMBL/GenBank/DDBJ whole genome shotgun (WGS) entry which is preliminary data.</text>
</comment>
<gene>
    <name evidence="1" type="ORF">S01H1_35582</name>
</gene>
<organism evidence="1">
    <name type="scientific">marine sediment metagenome</name>
    <dbReference type="NCBI Taxonomy" id="412755"/>
    <lineage>
        <taxon>unclassified sequences</taxon>
        <taxon>metagenomes</taxon>
        <taxon>ecological metagenomes</taxon>
    </lineage>
</organism>
<sequence>MKSYLKTRIKRFIRTKVFANPDIRKLYYLYLYLTTLTEWYAKAEVKKIIRHWKGEANISVLDAGMG</sequence>
<name>X0VN15_9ZZZZ</name>
<dbReference type="AlphaFoldDB" id="X0VN15"/>